<organism evidence="11 12">
    <name type="scientific">candidate division TA06 bacterium</name>
    <dbReference type="NCBI Taxonomy" id="2250710"/>
    <lineage>
        <taxon>Bacteria</taxon>
        <taxon>Bacteria division TA06</taxon>
    </lineage>
</organism>
<dbReference type="AlphaFoldDB" id="A0A523UWU5"/>
<evidence type="ECO:0000313" key="12">
    <source>
        <dbReference type="Proteomes" id="UP000315525"/>
    </source>
</evidence>
<keyword evidence="2 8" id="KW-0699">rRNA-binding</keyword>
<protein>
    <recommendedName>
        <fullName evidence="7 8">Small ribosomal subunit protein uS3</fullName>
    </recommendedName>
</protein>
<keyword evidence="3 8" id="KW-0694">RNA-binding</keyword>
<evidence type="ECO:0000256" key="7">
    <source>
        <dbReference type="ARBA" id="ARBA00035257"/>
    </source>
</evidence>
<dbReference type="Pfam" id="PF07650">
    <property type="entry name" value="KH_2"/>
    <property type="match status" value="1"/>
</dbReference>
<dbReference type="GO" id="GO:0006412">
    <property type="term" value="P:translation"/>
    <property type="evidence" value="ECO:0007669"/>
    <property type="project" value="UniProtKB-UniRule"/>
</dbReference>
<gene>
    <name evidence="8 11" type="primary">rpsC</name>
    <name evidence="11" type="ORF">E3J62_02650</name>
</gene>
<dbReference type="InterPro" id="IPR018280">
    <property type="entry name" value="Ribosomal_uS3_CS"/>
</dbReference>
<keyword evidence="4 8" id="KW-0689">Ribosomal protein</keyword>
<proteinExistence type="inferred from homology"/>
<sequence>MGHKTHPIGFRLGFIKNWDSRWFAKKNYAGLLNEDFKVRGYTRERLKKAAVSKIEIERTARKVTVTIHTARPGIVIGRKGVEVDRLRDELKHLTGKEIYLNIEEIRIPELDAHLVADNIARQLEQRIAFRRAMKRAVVSSMRMGAKGIKVACSGRLAGAEIARREWYKDGRIPLQTIRADIDYACRVAKTTYGTIGVKVWIFMGEVLGRSEEEEAFRTEPRGPGHGLP</sequence>
<name>A0A523UWU5_UNCT6</name>
<comment type="caution">
    <text evidence="11">The sequence shown here is derived from an EMBL/GenBank/DDBJ whole genome shotgun (WGS) entry which is preliminary data.</text>
</comment>
<evidence type="ECO:0000256" key="8">
    <source>
        <dbReference type="HAMAP-Rule" id="MF_01309"/>
    </source>
</evidence>
<evidence type="ECO:0000259" key="10">
    <source>
        <dbReference type="PROSITE" id="PS50823"/>
    </source>
</evidence>
<dbReference type="SUPFAM" id="SSF54821">
    <property type="entry name" value="Ribosomal protein S3 C-terminal domain"/>
    <property type="match status" value="1"/>
</dbReference>
<dbReference type="InterPro" id="IPR036419">
    <property type="entry name" value="Ribosomal_S3_C_sf"/>
</dbReference>
<comment type="similarity">
    <text evidence="1 8 9">Belongs to the universal ribosomal protein uS3 family.</text>
</comment>
<dbReference type="GO" id="GO:0003729">
    <property type="term" value="F:mRNA binding"/>
    <property type="evidence" value="ECO:0007669"/>
    <property type="project" value="UniProtKB-UniRule"/>
</dbReference>
<evidence type="ECO:0000256" key="9">
    <source>
        <dbReference type="RuleBase" id="RU003624"/>
    </source>
</evidence>
<evidence type="ECO:0000256" key="4">
    <source>
        <dbReference type="ARBA" id="ARBA00022980"/>
    </source>
</evidence>
<evidence type="ECO:0000313" key="11">
    <source>
        <dbReference type="EMBL" id="TET47025.1"/>
    </source>
</evidence>
<dbReference type="EMBL" id="SOJN01000036">
    <property type="protein sequence ID" value="TET47025.1"/>
    <property type="molecule type" value="Genomic_DNA"/>
</dbReference>
<accession>A0A523UWU5</accession>
<reference evidence="11 12" key="1">
    <citation type="submission" date="2019-03" db="EMBL/GenBank/DDBJ databases">
        <title>Metabolic potential of uncultured bacteria and archaea associated with petroleum seepage in deep-sea sediments.</title>
        <authorList>
            <person name="Dong X."/>
            <person name="Hubert C."/>
        </authorList>
    </citation>
    <scope>NUCLEOTIDE SEQUENCE [LARGE SCALE GENOMIC DNA]</scope>
    <source>
        <strain evidence="11">E44_bin18</strain>
    </source>
</reference>
<dbReference type="NCBIfam" id="TIGR01009">
    <property type="entry name" value="rpsC_bact"/>
    <property type="match status" value="1"/>
</dbReference>
<dbReference type="CDD" id="cd02412">
    <property type="entry name" value="KH-II_30S_S3"/>
    <property type="match status" value="1"/>
</dbReference>
<comment type="function">
    <text evidence="6 8">Binds the lower part of the 30S subunit head. Binds mRNA in the 70S ribosome, positioning it for translation.</text>
</comment>
<dbReference type="PANTHER" id="PTHR11760">
    <property type="entry name" value="30S/40S RIBOSOMAL PROTEIN S3"/>
    <property type="match status" value="1"/>
</dbReference>
<dbReference type="PANTHER" id="PTHR11760:SF19">
    <property type="entry name" value="SMALL RIBOSOMAL SUBUNIT PROTEIN US3C"/>
    <property type="match status" value="1"/>
</dbReference>
<dbReference type="InterPro" id="IPR004087">
    <property type="entry name" value="KH_dom"/>
</dbReference>
<dbReference type="InterPro" id="IPR057258">
    <property type="entry name" value="Ribosomal_uS3"/>
</dbReference>
<dbReference type="Gene3D" id="3.30.300.20">
    <property type="match status" value="1"/>
</dbReference>
<keyword evidence="5 8" id="KW-0687">Ribonucleoprotein</keyword>
<dbReference type="PROSITE" id="PS50823">
    <property type="entry name" value="KH_TYPE_2"/>
    <property type="match status" value="1"/>
</dbReference>
<dbReference type="InterPro" id="IPR005704">
    <property type="entry name" value="Ribosomal_uS3_bac-typ"/>
</dbReference>
<dbReference type="SUPFAM" id="SSF54814">
    <property type="entry name" value="Prokaryotic type KH domain (KH-domain type II)"/>
    <property type="match status" value="1"/>
</dbReference>
<dbReference type="Proteomes" id="UP000315525">
    <property type="component" value="Unassembled WGS sequence"/>
</dbReference>
<dbReference type="InterPro" id="IPR001351">
    <property type="entry name" value="Ribosomal_uS3_C"/>
</dbReference>
<dbReference type="Gene3D" id="3.30.1140.32">
    <property type="entry name" value="Ribosomal protein S3, C-terminal domain"/>
    <property type="match status" value="1"/>
</dbReference>
<evidence type="ECO:0000256" key="5">
    <source>
        <dbReference type="ARBA" id="ARBA00023274"/>
    </source>
</evidence>
<dbReference type="HAMAP" id="MF_01309_B">
    <property type="entry name" value="Ribosomal_uS3_B"/>
    <property type="match status" value="1"/>
</dbReference>
<dbReference type="FunFam" id="3.30.300.20:FF:000001">
    <property type="entry name" value="30S ribosomal protein S3"/>
    <property type="match status" value="1"/>
</dbReference>
<dbReference type="InterPro" id="IPR009019">
    <property type="entry name" value="KH_sf_prok-type"/>
</dbReference>
<comment type="subunit">
    <text evidence="8">Part of the 30S ribosomal subunit. Forms a tight complex with proteins S10 and S14.</text>
</comment>
<dbReference type="GO" id="GO:0022627">
    <property type="term" value="C:cytosolic small ribosomal subunit"/>
    <property type="evidence" value="ECO:0007669"/>
    <property type="project" value="TreeGrafter"/>
</dbReference>
<dbReference type="Pfam" id="PF00189">
    <property type="entry name" value="Ribosomal_S3_C"/>
    <property type="match status" value="1"/>
</dbReference>
<evidence type="ECO:0000256" key="3">
    <source>
        <dbReference type="ARBA" id="ARBA00022884"/>
    </source>
</evidence>
<dbReference type="SMART" id="SM00322">
    <property type="entry name" value="KH"/>
    <property type="match status" value="1"/>
</dbReference>
<evidence type="ECO:0000256" key="2">
    <source>
        <dbReference type="ARBA" id="ARBA00022730"/>
    </source>
</evidence>
<dbReference type="InterPro" id="IPR004044">
    <property type="entry name" value="KH_dom_type_2"/>
</dbReference>
<evidence type="ECO:0000256" key="6">
    <source>
        <dbReference type="ARBA" id="ARBA00024998"/>
    </source>
</evidence>
<feature type="domain" description="KH type-2" evidence="10">
    <location>
        <begin position="38"/>
        <end position="106"/>
    </location>
</feature>
<dbReference type="GO" id="GO:0019843">
    <property type="term" value="F:rRNA binding"/>
    <property type="evidence" value="ECO:0007669"/>
    <property type="project" value="UniProtKB-UniRule"/>
</dbReference>
<evidence type="ECO:0000256" key="1">
    <source>
        <dbReference type="ARBA" id="ARBA00010761"/>
    </source>
</evidence>
<dbReference type="GO" id="GO:0003735">
    <property type="term" value="F:structural constituent of ribosome"/>
    <property type="evidence" value="ECO:0007669"/>
    <property type="project" value="InterPro"/>
</dbReference>
<dbReference type="InterPro" id="IPR015946">
    <property type="entry name" value="KH_dom-like_a/b"/>
</dbReference>
<dbReference type="PROSITE" id="PS00548">
    <property type="entry name" value="RIBOSOMAL_S3"/>
    <property type="match status" value="1"/>
</dbReference>